<evidence type="ECO:0000313" key="1">
    <source>
        <dbReference type="EMBL" id="KAH9701727.1"/>
    </source>
</evidence>
<proteinExistence type="predicted"/>
<protein>
    <submittedName>
        <fullName evidence="1">Phosphoinositide phospholipase C 2</fullName>
    </submittedName>
</protein>
<sequence>MFARKMELLPQTRLGMYTFQLPSGECLSTNSHLEETPFFDIDVPNKYLSYASLHAFQICFLFKRIFKLRVAEPPEEIEQLFDQFSENGTMSVDNLLKFMIYYQKEETAKKEDAQEIFNSLRHLNIFQRKGLHFDAFFRYLYGDHNLPIPNKVHHDMDFPLAHYFLYTGHNSYLTGNQLSSDSSSKPIIKALRRGVRVIELDLWPNSEKNDVEVCHGGTLTAPVDLNKCLHAIRDHAFDASEYPVVITFEDHLPPNLQDKVAKMVAKTFGTMLYRPESENLEEFPSPNSLKRKILISTKPPKEYLQTQDSKGKGNAQMLKTSSKKEVAQTERLYSRTGSDTIDEQGQVDEGELIEEEDEENAVPEYRNLIAIHATKLKDGLAKVLGSDQSKAKRLSMSEQQLENAIYIHGSEIVRFTQRNLLRIYPKGTRILSTNYDPHVGWGHGAQMVAFNMQGTGKYLWIMQGMFRANGGCGYVKKPEFLLKNGLQSDVFDPNEPWHVQTHLKVKIYQGEGWHLDFGRTAFDQCSPPDFFIKLGIAGVPADTYRREKSRVVVDQWAPVWNEEFTFPLAVPELAVLRIEVFDYDQAKTNDFAGQTCLPVSELKSGIRAVPLHDEKGDQYRHTRLLMRFQFD</sequence>
<keyword evidence="2" id="KW-1185">Reference proteome</keyword>
<name>A0ACB8IYH3_CITSI</name>
<accession>A0ACB8IYH3</accession>
<reference evidence="2" key="1">
    <citation type="journal article" date="2023" name="Hortic. Res.">
        <title>A chromosome-level phased genome enabling allele-level studies in sweet orange: a case study on citrus Huanglongbing tolerance.</title>
        <authorList>
            <person name="Wu B."/>
            <person name="Yu Q."/>
            <person name="Deng Z."/>
            <person name="Duan Y."/>
            <person name="Luo F."/>
            <person name="Gmitter F. Jr."/>
        </authorList>
    </citation>
    <scope>NUCLEOTIDE SEQUENCE [LARGE SCALE GENOMIC DNA]</scope>
    <source>
        <strain evidence="2">cv. Valencia</strain>
    </source>
</reference>
<dbReference type="EMBL" id="CM039177">
    <property type="protein sequence ID" value="KAH9701727.1"/>
    <property type="molecule type" value="Genomic_DNA"/>
</dbReference>
<organism evidence="1 2">
    <name type="scientific">Citrus sinensis</name>
    <name type="common">Sweet orange</name>
    <name type="synonym">Citrus aurantium var. sinensis</name>
    <dbReference type="NCBI Taxonomy" id="2711"/>
    <lineage>
        <taxon>Eukaryota</taxon>
        <taxon>Viridiplantae</taxon>
        <taxon>Streptophyta</taxon>
        <taxon>Embryophyta</taxon>
        <taxon>Tracheophyta</taxon>
        <taxon>Spermatophyta</taxon>
        <taxon>Magnoliopsida</taxon>
        <taxon>eudicotyledons</taxon>
        <taxon>Gunneridae</taxon>
        <taxon>Pentapetalae</taxon>
        <taxon>rosids</taxon>
        <taxon>malvids</taxon>
        <taxon>Sapindales</taxon>
        <taxon>Rutaceae</taxon>
        <taxon>Aurantioideae</taxon>
        <taxon>Citrus</taxon>
    </lineage>
</organism>
<gene>
    <name evidence="1" type="ORF">KPL71_025107</name>
</gene>
<comment type="caution">
    <text evidence="1">The sequence shown here is derived from an EMBL/GenBank/DDBJ whole genome shotgun (WGS) entry which is preliminary data.</text>
</comment>
<evidence type="ECO:0000313" key="2">
    <source>
        <dbReference type="Proteomes" id="UP000829398"/>
    </source>
</evidence>
<dbReference type="Proteomes" id="UP000829398">
    <property type="component" value="Chromosome 8"/>
</dbReference>